<dbReference type="GeneID" id="30980757"/>
<evidence type="ECO:0000313" key="3">
    <source>
        <dbReference type="EMBL" id="ODV81273.1"/>
    </source>
</evidence>
<reference evidence="4" key="1">
    <citation type="submission" date="2016-05" db="EMBL/GenBank/DDBJ databases">
        <title>Comparative genomics of biotechnologically important yeasts.</title>
        <authorList>
            <consortium name="DOE Joint Genome Institute"/>
            <person name="Riley R."/>
            <person name="Haridas S."/>
            <person name="Wolfe K.H."/>
            <person name="Lopes M.R."/>
            <person name="Hittinger C.T."/>
            <person name="Goker M."/>
            <person name="Salamov A."/>
            <person name="Wisecaver J."/>
            <person name="Long T.M."/>
            <person name="Aerts A.L."/>
            <person name="Barry K."/>
            <person name="Choi C."/>
            <person name="Clum A."/>
            <person name="Coughlan A.Y."/>
            <person name="Deshpande S."/>
            <person name="Douglass A.P."/>
            <person name="Hanson S.J."/>
            <person name="Klenk H.-P."/>
            <person name="Labutti K."/>
            <person name="Lapidus A."/>
            <person name="Lindquist E."/>
            <person name="Lipzen A."/>
            <person name="Meier-Kolthoff J.P."/>
            <person name="Ohm R.A."/>
            <person name="Otillar R.P."/>
            <person name="Pangilinan J."/>
            <person name="Peng Y."/>
            <person name="Rokas A."/>
            <person name="Rosa C.A."/>
            <person name="Scheuner C."/>
            <person name="Sibirny A.A."/>
            <person name="Slot J.C."/>
            <person name="Stielow J.B."/>
            <person name="Sun H."/>
            <person name="Kurtzman C.P."/>
            <person name="Blackwell M."/>
            <person name="Grigoriev I.V."/>
            <person name="Jeffries T.W."/>
        </authorList>
    </citation>
    <scope>NUCLEOTIDE SEQUENCE [LARGE SCALE GENOMIC DNA]</scope>
    <source>
        <strain evidence="4">NRRL Y-17324</strain>
    </source>
</reference>
<sequence length="283" mass="31507">MVFKFTINNWVNHYIPNSQLDRAPWIVRRVLGRHDTRPHHDYLVWLEILLGTFVGLLLIEGVFRSHTVFSHHHAPIIIASYGASAILVFNASQAPLAQPRNVIMGHFIASLIGVCLQKLFEMGATDYLWIGGALSVGIASVMMSIFDCVHPPAGASALLPLVDDQIREMGWWYLPAQLVSSVLIVAVACISGNVLRKYPVYWWTSVVKEAPQPQPELVPEKVDTKESESSVSEEVAKVTYTANLRIEITAHQILVPQALEGEVDLYLLNLLSDRLKALAPQEV</sequence>
<feature type="transmembrane region" description="Helical" evidence="1">
    <location>
        <begin position="75"/>
        <end position="96"/>
    </location>
</feature>
<accession>A0A1E4SP28</accession>
<dbReference type="OrthoDB" id="2016548at2759"/>
<feature type="domain" description="HPP transmembrane region" evidence="2">
    <location>
        <begin position="39"/>
        <end position="199"/>
    </location>
</feature>
<keyword evidence="1" id="KW-1133">Transmembrane helix</keyword>
<dbReference type="AlphaFoldDB" id="A0A1E4SP28"/>
<dbReference type="PANTHER" id="PTHR33741">
    <property type="entry name" value="TRANSMEMBRANE PROTEIN DDB_G0269096-RELATED"/>
    <property type="match status" value="1"/>
</dbReference>
<keyword evidence="1" id="KW-0812">Transmembrane</keyword>
<keyword evidence="4" id="KW-1185">Reference proteome</keyword>
<evidence type="ECO:0000259" key="2">
    <source>
        <dbReference type="Pfam" id="PF04982"/>
    </source>
</evidence>
<keyword evidence="1" id="KW-0472">Membrane</keyword>
<feature type="transmembrane region" description="Helical" evidence="1">
    <location>
        <begin position="171"/>
        <end position="195"/>
    </location>
</feature>
<evidence type="ECO:0000256" key="1">
    <source>
        <dbReference type="SAM" id="Phobius"/>
    </source>
</evidence>
<evidence type="ECO:0000313" key="4">
    <source>
        <dbReference type="Proteomes" id="UP000094285"/>
    </source>
</evidence>
<dbReference type="PANTHER" id="PTHR33741:SF5">
    <property type="entry name" value="TRANSMEMBRANE PROTEIN DDB_G0269096-RELATED"/>
    <property type="match status" value="1"/>
</dbReference>
<dbReference type="STRING" id="984487.A0A1E4SP28"/>
<gene>
    <name evidence="3" type="ORF">CANTADRAFT_20799</name>
</gene>
<feature type="transmembrane region" description="Helical" evidence="1">
    <location>
        <begin position="42"/>
        <end position="63"/>
    </location>
</feature>
<protein>
    <recommendedName>
        <fullName evidence="2">HPP transmembrane region domain-containing protein</fullName>
    </recommendedName>
</protein>
<feature type="transmembrane region" description="Helical" evidence="1">
    <location>
        <begin position="127"/>
        <end position="146"/>
    </location>
</feature>
<organism evidence="3 4">
    <name type="scientific">Suhomyces tanzawaensis NRRL Y-17324</name>
    <dbReference type="NCBI Taxonomy" id="984487"/>
    <lineage>
        <taxon>Eukaryota</taxon>
        <taxon>Fungi</taxon>
        <taxon>Dikarya</taxon>
        <taxon>Ascomycota</taxon>
        <taxon>Saccharomycotina</taxon>
        <taxon>Pichiomycetes</taxon>
        <taxon>Debaryomycetaceae</taxon>
        <taxon>Suhomyces</taxon>
    </lineage>
</organism>
<proteinExistence type="predicted"/>
<dbReference type="InterPro" id="IPR007065">
    <property type="entry name" value="HPP"/>
</dbReference>
<dbReference type="Proteomes" id="UP000094285">
    <property type="component" value="Unassembled WGS sequence"/>
</dbReference>
<name>A0A1E4SP28_9ASCO</name>
<dbReference type="InterPro" id="IPR058581">
    <property type="entry name" value="TM_HPP"/>
</dbReference>
<dbReference type="EMBL" id="KV453910">
    <property type="protein sequence ID" value="ODV81273.1"/>
    <property type="molecule type" value="Genomic_DNA"/>
</dbReference>
<dbReference type="RefSeq" id="XP_020066395.1">
    <property type="nucleotide sequence ID" value="XM_020206620.1"/>
</dbReference>
<dbReference type="Pfam" id="PF04982">
    <property type="entry name" value="TM_HPP"/>
    <property type="match status" value="1"/>
</dbReference>